<proteinExistence type="predicted"/>
<name>A0A412ITW3_9FIRM</name>
<protein>
    <submittedName>
        <fullName evidence="1">Uncharacterized protein</fullName>
    </submittedName>
</protein>
<accession>A0A412ITW3</accession>
<dbReference type="Proteomes" id="UP000283295">
    <property type="component" value="Unassembled WGS sequence"/>
</dbReference>
<gene>
    <name evidence="1" type="ORF">DWX94_04265</name>
</gene>
<organism evidence="1 2">
    <name type="scientific">Coprococcus eutactus</name>
    <dbReference type="NCBI Taxonomy" id="33043"/>
    <lineage>
        <taxon>Bacteria</taxon>
        <taxon>Bacillati</taxon>
        <taxon>Bacillota</taxon>
        <taxon>Clostridia</taxon>
        <taxon>Lachnospirales</taxon>
        <taxon>Lachnospiraceae</taxon>
        <taxon>Coprococcus</taxon>
    </lineage>
</organism>
<evidence type="ECO:0000313" key="1">
    <source>
        <dbReference type="EMBL" id="RGS43539.1"/>
    </source>
</evidence>
<evidence type="ECO:0000313" key="2">
    <source>
        <dbReference type="Proteomes" id="UP000283295"/>
    </source>
</evidence>
<comment type="caution">
    <text evidence="1">The sequence shown here is derived from an EMBL/GenBank/DDBJ whole genome shotgun (WGS) entry which is preliminary data.</text>
</comment>
<dbReference type="EMBL" id="QRVK01000006">
    <property type="protein sequence ID" value="RGS43539.1"/>
    <property type="molecule type" value="Genomic_DNA"/>
</dbReference>
<sequence>MADNYYWIRLERKVQLNQLKYADEVKEVLWGNGLIPQTAPYAVYEGSYKSNGEWKDAVLVVSKASKRTVLHRCLFRRETVNGTEVLHRAVNLLQMNELSCCSVDDYKDAVGATERIWWFYLKAGKSCECRNNPTVGLRLSCMQDNTEITKFINENLVNC</sequence>
<dbReference type="AlphaFoldDB" id="A0A412ITW3"/>
<reference evidence="1 2" key="1">
    <citation type="submission" date="2018-08" db="EMBL/GenBank/DDBJ databases">
        <title>A genome reference for cultivated species of the human gut microbiota.</title>
        <authorList>
            <person name="Zou Y."/>
            <person name="Xue W."/>
            <person name="Luo G."/>
        </authorList>
    </citation>
    <scope>NUCLEOTIDE SEQUENCE [LARGE SCALE GENOMIC DNA]</scope>
    <source>
        <strain evidence="1 2">AF22-21</strain>
    </source>
</reference>